<reference evidence="3" key="1">
    <citation type="journal article" date="2023" name="Commun. Biol.">
        <title>Genome analysis of Parmales, the sister group of diatoms, reveals the evolutionary specialization of diatoms from phago-mixotrophs to photoautotrophs.</title>
        <authorList>
            <person name="Ban H."/>
            <person name="Sato S."/>
            <person name="Yoshikawa S."/>
            <person name="Yamada K."/>
            <person name="Nakamura Y."/>
            <person name="Ichinomiya M."/>
            <person name="Sato N."/>
            <person name="Blanc-Mathieu R."/>
            <person name="Endo H."/>
            <person name="Kuwata A."/>
            <person name="Ogata H."/>
        </authorList>
    </citation>
    <scope>NUCLEOTIDE SEQUENCE [LARGE SCALE GENOMIC DNA]</scope>
    <source>
        <strain evidence="3">NIES 3699</strain>
    </source>
</reference>
<keyword evidence="3" id="KW-1185">Reference proteome</keyword>
<comment type="caution">
    <text evidence="2">The sequence shown here is derived from an EMBL/GenBank/DDBJ whole genome shotgun (WGS) entry which is preliminary data.</text>
</comment>
<evidence type="ECO:0008006" key="4">
    <source>
        <dbReference type="Google" id="ProtNLM"/>
    </source>
</evidence>
<dbReference type="InterPro" id="IPR051057">
    <property type="entry name" value="PI-PLC_domain"/>
</dbReference>
<keyword evidence="1" id="KW-0812">Transmembrane</keyword>
<dbReference type="SUPFAM" id="SSF51695">
    <property type="entry name" value="PLC-like phosphodiesterases"/>
    <property type="match status" value="1"/>
</dbReference>
<feature type="transmembrane region" description="Helical" evidence="1">
    <location>
        <begin position="276"/>
        <end position="300"/>
    </location>
</feature>
<dbReference type="InterPro" id="IPR017946">
    <property type="entry name" value="PLC-like_Pdiesterase_TIM-brl"/>
</dbReference>
<accession>A0A9W7CAZ1</accession>
<dbReference type="Gene3D" id="3.20.20.190">
    <property type="entry name" value="Phosphatidylinositol (PI) phosphodiesterase"/>
    <property type="match status" value="1"/>
</dbReference>
<sequence length="354" mass="39629">MRVAPIMNQDAGLESNAATPLLDTPSPPVHTFPMQTWMGHHSKLLGDLSLSRMALPGSHNCGSYSVSAKEFGIGPFSPVPTFLGFFFERWSKCHEGNVLKQLEAGVRYLDLRVCISHLDGEIRTEHVVYGEKIKVILEHLRAFLESNPTEIVVLFCHKFRAGMEEMEDHDRFLELVKDTFRGMGDIFVKEGEFGSSYGELIRKGRRLAFLYGDEEVVRIRGQGWLLSPETCQWDRWYDQPTVEGLKNKILENRPFCGVGGATKLAVAQCILSPTPLMTVIGGAISILRFLLFNCFSFGGVNQNLMMLAARSNHLASKFVRGDFGDFKFNVVLLDDTTGCENENLLRSIVCGNVK</sequence>
<evidence type="ECO:0000313" key="3">
    <source>
        <dbReference type="Proteomes" id="UP001165160"/>
    </source>
</evidence>
<evidence type="ECO:0000256" key="1">
    <source>
        <dbReference type="SAM" id="Phobius"/>
    </source>
</evidence>
<keyword evidence="1" id="KW-0472">Membrane</keyword>
<dbReference type="GO" id="GO:0006629">
    <property type="term" value="P:lipid metabolic process"/>
    <property type="evidence" value="ECO:0007669"/>
    <property type="project" value="InterPro"/>
</dbReference>
<name>A0A9W7CAZ1_9STRA</name>
<dbReference type="GO" id="GO:0008081">
    <property type="term" value="F:phosphoric diester hydrolase activity"/>
    <property type="evidence" value="ECO:0007669"/>
    <property type="project" value="InterPro"/>
</dbReference>
<protein>
    <recommendedName>
        <fullName evidence="4">Phosphatidylinositol-specific phospholipase C X domain-containing protein</fullName>
    </recommendedName>
</protein>
<dbReference type="Proteomes" id="UP001165160">
    <property type="component" value="Unassembled WGS sequence"/>
</dbReference>
<evidence type="ECO:0000313" key="2">
    <source>
        <dbReference type="EMBL" id="GMI02415.1"/>
    </source>
</evidence>
<dbReference type="EMBL" id="BRXX01000283">
    <property type="protein sequence ID" value="GMI02415.1"/>
    <property type="molecule type" value="Genomic_DNA"/>
</dbReference>
<dbReference type="PANTHER" id="PTHR13593:SF113">
    <property type="entry name" value="SI:DKEY-266F7.9"/>
    <property type="match status" value="1"/>
</dbReference>
<gene>
    <name evidence="2" type="ORF">TrVE_jg2884</name>
</gene>
<dbReference type="PANTHER" id="PTHR13593">
    <property type="match status" value="1"/>
</dbReference>
<dbReference type="AlphaFoldDB" id="A0A9W7CAZ1"/>
<organism evidence="2 3">
    <name type="scientific">Triparma verrucosa</name>
    <dbReference type="NCBI Taxonomy" id="1606542"/>
    <lineage>
        <taxon>Eukaryota</taxon>
        <taxon>Sar</taxon>
        <taxon>Stramenopiles</taxon>
        <taxon>Ochrophyta</taxon>
        <taxon>Bolidophyceae</taxon>
        <taxon>Parmales</taxon>
        <taxon>Triparmaceae</taxon>
        <taxon>Triparma</taxon>
    </lineage>
</organism>
<proteinExistence type="predicted"/>
<keyword evidence="1" id="KW-1133">Transmembrane helix</keyword>